<proteinExistence type="predicted"/>
<evidence type="ECO:0000313" key="3">
    <source>
        <dbReference type="Proteomes" id="UP000275281"/>
    </source>
</evidence>
<reference evidence="2 3" key="1">
    <citation type="submission" date="2018-11" db="EMBL/GenBank/DDBJ databases">
        <authorList>
            <person name="Ye M.-Q."/>
            <person name="Du Z.-J."/>
        </authorList>
    </citation>
    <scope>NUCLEOTIDE SEQUENCE [LARGE SCALE GENOMIC DNA]</scope>
    <source>
        <strain evidence="2 3">U0105</strain>
    </source>
</reference>
<dbReference type="Proteomes" id="UP000275281">
    <property type="component" value="Unassembled WGS sequence"/>
</dbReference>
<accession>A0A3N5ZCD8</accession>
<name>A0A3N5ZCD8_9ALTE</name>
<dbReference type="EMBL" id="RPOK01000002">
    <property type="protein sequence ID" value="RPJ67558.1"/>
    <property type="molecule type" value="Genomic_DNA"/>
</dbReference>
<evidence type="ECO:0000256" key="1">
    <source>
        <dbReference type="SAM" id="MobiDB-lite"/>
    </source>
</evidence>
<keyword evidence="3" id="KW-1185">Reference proteome</keyword>
<gene>
    <name evidence="2" type="ORF">DRW07_08575</name>
</gene>
<protein>
    <submittedName>
        <fullName evidence="2">Uncharacterized protein</fullName>
    </submittedName>
</protein>
<dbReference type="AlphaFoldDB" id="A0A3N5ZCD8"/>
<sequence>MSKLDKEQVIAAFTEAYTKANGKAPQIEAKGGWFSVDGGKNMRLAQLDEMAKTLSADKATADTNSKEASKPKAKPATKAKAKKTKSDTGFSVKQYWAEQIKSDNAGAILPR</sequence>
<feature type="compositionally biased region" description="Basic residues" evidence="1">
    <location>
        <begin position="71"/>
        <end position="83"/>
    </location>
</feature>
<organism evidence="2 3">
    <name type="scientific">Alteromonas sediminis</name>
    <dbReference type="NCBI Taxonomy" id="2259342"/>
    <lineage>
        <taxon>Bacteria</taxon>
        <taxon>Pseudomonadati</taxon>
        <taxon>Pseudomonadota</taxon>
        <taxon>Gammaproteobacteria</taxon>
        <taxon>Alteromonadales</taxon>
        <taxon>Alteromonadaceae</taxon>
        <taxon>Alteromonas/Salinimonas group</taxon>
        <taxon>Alteromonas</taxon>
    </lineage>
</organism>
<dbReference type="RefSeq" id="WP_124027458.1">
    <property type="nucleotide sequence ID" value="NZ_JBHRSN010000015.1"/>
</dbReference>
<evidence type="ECO:0000313" key="2">
    <source>
        <dbReference type="EMBL" id="RPJ67558.1"/>
    </source>
</evidence>
<comment type="caution">
    <text evidence="2">The sequence shown here is derived from an EMBL/GenBank/DDBJ whole genome shotgun (WGS) entry which is preliminary data.</text>
</comment>
<dbReference type="OrthoDB" id="5772010at2"/>
<feature type="region of interest" description="Disordered" evidence="1">
    <location>
        <begin position="56"/>
        <end position="86"/>
    </location>
</feature>